<evidence type="ECO:0000313" key="3">
    <source>
        <dbReference type="Proteomes" id="UP000324222"/>
    </source>
</evidence>
<sequence>MTRQKLQTQFLLTTDYLPRWDQKVVSAAVVCYEEQRLQRPYQQQQQCGDRVGRQPTIPLPWAVLLRFQLVGGQRLFQRLSTRTSRGRQPSHGQGLLRHTLVLLRRSLCSGSASEPRREAVLVRPSEAQRTRPTPTHGWAPVPSLADGFKES</sequence>
<protein>
    <submittedName>
        <fullName evidence="2">Uncharacterized protein</fullName>
    </submittedName>
</protein>
<accession>A0A5B7G7L6</accession>
<dbReference type="AlphaFoldDB" id="A0A5B7G7L6"/>
<organism evidence="2 3">
    <name type="scientific">Portunus trituberculatus</name>
    <name type="common">Swimming crab</name>
    <name type="synonym">Neptunus trituberculatus</name>
    <dbReference type="NCBI Taxonomy" id="210409"/>
    <lineage>
        <taxon>Eukaryota</taxon>
        <taxon>Metazoa</taxon>
        <taxon>Ecdysozoa</taxon>
        <taxon>Arthropoda</taxon>
        <taxon>Crustacea</taxon>
        <taxon>Multicrustacea</taxon>
        <taxon>Malacostraca</taxon>
        <taxon>Eumalacostraca</taxon>
        <taxon>Eucarida</taxon>
        <taxon>Decapoda</taxon>
        <taxon>Pleocyemata</taxon>
        <taxon>Brachyura</taxon>
        <taxon>Eubrachyura</taxon>
        <taxon>Portunoidea</taxon>
        <taxon>Portunidae</taxon>
        <taxon>Portuninae</taxon>
        <taxon>Portunus</taxon>
    </lineage>
</organism>
<name>A0A5B7G7L6_PORTR</name>
<evidence type="ECO:0000313" key="2">
    <source>
        <dbReference type="EMBL" id="MPC53547.1"/>
    </source>
</evidence>
<reference evidence="2 3" key="1">
    <citation type="submission" date="2019-05" db="EMBL/GenBank/DDBJ databases">
        <title>Another draft genome of Portunus trituberculatus and its Hox gene families provides insights of decapod evolution.</title>
        <authorList>
            <person name="Jeong J.-H."/>
            <person name="Song I."/>
            <person name="Kim S."/>
            <person name="Choi T."/>
            <person name="Kim D."/>
            <person name="Ryu S."/>
            <person name="Kim W."/>
        </authorList>
    </citation>
    <scope>NUCLEOTIDE SEQUENCE [LARGE SCALE GENOMIC DNA]</scope>
    <source>
        <tissue evidence="2">Muscle</tissue>
    </source>
</reference>
<comment type="caution">
    <text evidence="2">The sequence shown here is derived from an EMBL/GenBank/DDBJ whole genome shotgun (WGS) entry which is preliminary data.</text>
</comment>
<keyword evidence="3" id="KW-1185">Reference proteome</keyword>
<dbReference type="EMBL" id="VSRR010011703">
    <property type="protein sequence ID" value="MPC53547.1"/>
    <property type="molecule type" value="Genomic_DNA"/>
</dbReference>
<evidence type="ECO:0000256" key="1">
    <source>
        <dbReference type="SAM" id="MobiDB-lite"/>
    </source>
</evidence>
<gene>
    <name evidence="2" type="ORF">E2C01_047442</name>
</gene>
<dbReference type="Proteomes" id="UP000324222">
    <property type="component" value="Unassembled WGS sequence"/>
</dbReference>
<feature type="region of interest" description="Disordered" evidence="1">
    <location>
        <begin position="117"/>
        <end position="151"/>
    </location>
</feature>
<proteinExistence type="predicted"/>